<dbReference type="AlphaFoldDB" id="A0A371B6D2"/>
<proteinExistence type="predicted"/>
<organism evidence="1 2">
    <name type="scientific">Undibacter mobilis</name>
    <dbReference type="NCBI Taxonomy" id="2292256"/>
    <lineage>
        <taxon>Bacteria</taxon>
        <taxon>Pseudomonadati</taxon>
        <taxon>Pseudomonadota</taxon>
        <taxon>Alphaproteobacteria</taxon>
        <taxon>Hyphomicrobiales</taxon>
        <taxon>Nitrobacteraceae</taxon>
        <taxon>Undibacter</taxon>
    </lineage>
</organism>
<dbReference type="SUPFAM" id="SSF53335">
    <property type="entry name" value="S-adenosyl-L-methionine-dependent methyltransferases"/>
    <property type="match status" value="1"/>
</dbReference>
<evidence type="ECO:0000313" key="1">
    <source>
        <dbReference type="EMBL" id="RDV03138.1"/>
    </source>
</evidence>
<keyword evidence="1" id="KW-0808">Transferase</keyword>
<evidence type="ECO:0000313" key="2">
    <source>
        <dbReference type="Proteomes" id="UP000263993"/>
    </source>
</evidence>
<sequence length="240" mass="26878">MSPNYPQMQWTPERVSRFWDWQSQYPEVYFTFQFGKNIAASLQGFLAGRRRVLDYGCGVGYLLPHLCAYAPEVYGTDPSEESVARTNERVSGIASFKGAFLTSDPVIRDMKFDAIVCIEVVEHLDDAALDAVLADVRGLLAPSGVAIFTTPNDENLSKNMILCPASGEVFHRWQHVRNWNRESLPARLRAAGFSVDKVIETNMSVAVTKSPLGLLKRLLKQFLFKPPKTPHLGCVVSLQR</sequence>
<dbReference type="PANTHER" id="PTHR43861">
    <property type="entry name" value="TRANS-ACONITATE 2-METHYLTRANSFERASE-RELATED"/>
    <property type="match status" value="1"/>
</dbReference>
<dbReference type="GO" id="GO:0008168">
    <property type="term" value="F:methyltransferase activity"/>
    <property type="evidence" value="ECO:0007669"/>
    <property type="project" value="UniProtKB-KW"/>
</dbReference>
<dbReference type="Proteomes" id="UP000263993">
    <property type="component" value="Unassembled WGS sequence"/>
</dbReference>
<dbReference type="PANTHER" id="PTHR43861:SF6">
    <property type="entry name" value="METHYLTRANSFERASE TYPE 11"/>
    <property type="match status" value="1"/>
</dbReference>
<dbReference type="EMBL" id="QRGO01000001">
    <property type="protein sequence ID" value="RDV03138.1"/>
    <property type="molecule type" value="Genomic_DNA"/>
</dbReference>
<protein>
    <submittedName>
        <fullName evidence="1">Class I SAM-dependent methyltransferase</fullName>
    </submittedName>
</protein>
<reference evidence="2" key="1">
    <citation type="submission" date="2018-08" db="EMBL/GenBank/DDBJ databases">
        <authorList>
            <person name="Kim S.-J."/>
            <person name="Jung G.-Y."/>
        </authorList>
    </citation>
    <scope>NUCLEOTIDE SEQUENCE [LARGE SCALE GENOMIC DNA]</scope>
    <source>
        <strain evidence="2">GY_H</strain>
    </source>
</reference>
<dbReference type="GO" id="GO:0032259">
    <property type="term" value="P:methylation"/>
    <property type="evidence" value="ECO:0007669"/>
    <property type="project" value="UniProtKB-KW"/>
</dbReference>
<dbReference type="InterPro" id="IPR029063">
    <property type="entry name" value="SAM-dependent_MTases_sf"/>
</dbReference>
<dbReference type="RefSeq" id="WP_115515166.1">
    <property type="nucleotide sequence ID" value="NZ_QRGO01000001.1"/>
</dbReference>
<comment type="caution">
    <text evidence="1">The sequence shown here is derived from an EMBL/GenBank/DDBJ whole genome shotgun (WGS) entry which is preliminary data.</text>
</comment>
<name>A0A371B6D2_9BRAD</name>
<keyword evidence="1" id="KW-0489">Methyltransferase</keyword>
<accession>A0A371B6D2</accession>
<keyword evidence="2" id="KW-1185">Reference proteome</keyword>
<dbReference type="OrthoDB" id="5449367at2"/>
<dbReference type="CDD" id="cd02440">
    <property type="entry name" value="AdoMet_MTases"/>
    <property type="match status" value="1"/>
</dbReference>
<gene>
    <name evidence="1" type="ORF">DXH78_00165</name>
</gene>
<dbReference type="Gene3D" id="3.40.50.150">
    <property type="entry name" value="Vaccinia Virus protein VP39"/>
    <property type="match status" value="1"/>
</dbReference>
<dbReference type="Pfam" id="PF13489">
    <property type="entry name" value="Methyltransf_23"/>
    <property type="match status" value="1"/>
</dbReference>